<reference evidence="1 2" key="1">
    <citation type="submission" date="2019-06" db="EMBL/GenBank/DDBJ databases">
        <title>Whole genome shotgun sequence of Streptomyces spinoverrucosus NBRC 14228.</title>
        <authorList>
            <person name="Hosoyama A."/>
            <person name="Uohara A."/>
            <person name="Ohji S."/>
            <person name="Ichikawa N."/>
        </authorList>
    </citation>
    <scope>NUCLEOTIDE SEQUENCE [LARGE SCALE GENOMIC DNA]</scope>
    <source>
        <strain evidence="1 2">NBRC 14228</strain>
    </source>
</reference>
<dbReference type="AlphaFoldDB" id="A0A4Y3VB59"/>
<organism evidence="1 2">
    <name type="scientific">Streptomyces spinoverrucosus</name>
    <dbReference type="NCBI Taxonomy" id="284043"/>
    <lineage>
        <taxon>Bacteria</taxon>
        <taxon>Bacillati</taxon>
        <taxon>Actinomycetota</taxon>
        <taxon>Actinomycetes</taxon>
        <taxon>Kitasatosporales</taxon>
        <taxon>Streptomycetaceae</taxon>
        <taxon>Streptomyces</taxon>
    </lineage>
</organism>
<gene>
    <name evidence="1" type="ORF">SSP24_12580</name>
</gene>
<accession>A0A4Y3VB59</accession>
<evidence type="ECO:0000313" key="2">
    <source>
        <dbReference type="Proteomes" id="UP000317881"/>
    </source>
</evidence>
<evidence type="ECO:0000313" key="1">
    <source>
        <dbReference type="EMBL" id="GEC03603.1"/>
    </source>
</evidence>
<dbReference type="EMBL" id="BJND01000008">
    <property type="protein sequence ID" value="GEC03603.1"/>
    <property type="molecule type" value="Genomic_DNA"/>
</dbReference>
<proteinExistence type="predicted"/>
<sequence length="123" mass="13036">MACELASRAAARSAAATWVTAYARRCVRGEGGGHGGRAKLHLVAGGVAIRVAQRIPAMTEAIWHNRRTSGAPVPRSLIAYDSGPARGPDEHFAAVRAGAVSICCWPVWSAAATMSLLRWSYFC</sequence>
<keyword evidence="2" id="KW-1185">Reference proteome</keyword>
<name>A0A4Y3VB59_9ACTN</name>
<protein>
    <submittedName>
        <fullName evidence="1">Uncharacterized protein</fullName>
    </submittedName>
</protein>
<comment type="caution">
    <text evidence="1">The sequence shown here is derived from an EMBL/GenBank/DDBJ whole genome shotgun (WGS) entry which is preliminary data.</text>
</comment>
<dbReference type="Proteomes" id="UP000317881">
    <property type="component" value="Unassembled WGS sequence"/>
</dbReference>